<evidence type="ECO:0000313" key="1">
    <source>
        <dbReference type="EMBL" id="GIY12184.1"/>
    </source>
</evidence>
<comment type="caution">
    <text evidence="1">The sequence shown here is derived from an EMBL/GenBank/DDBJ whole genome shotgun (WGS) entry which is preliminary data.</text>
</comment>
<evidence type="ECO:0000313" key="2">
    <source>
        <dbReference type="Proteomes" id="UP001054945"/>
    </source>
</evidence>
<organism evidence="1 2">
    <name type="scientific">Caerostris extrusa</name>
    <name type="common">Bark spider</name>
    <name type="synonym">Caerostris bankana</name>
    <dbReference type="NCBI Taxonomy" id="172846"/>
    <lineage>
        <taxon>Eukaryota</taxon>
        <taxon>Metazoa</taxon>
        <taxon>Ecdysozoa</taxon>
        <taxon>Arthropoda</taxon>
        <taxon>Chelicerata</taxon>
        <taxon>Arachnida</taxon>
        <taxon>Araneae</taxon>
        <taxon>Araneomorphae</taxon>
        <taxon>Entelegynae</taxon>
        <taxon>Araneoidea</taxon>
        <taxon>Araneidae</taxon>
        <taxon>Caerostris</taxon>
    </lineage>
</organism>
<keyword evidence="2" id="KW-1185">Reference proteome</keyword>
<gene>
    <name evidence="1" type="ORF">CEXT_58841</name>
</gene>
<sequence length="99" mass="11735">MIVENHMLVFANIAECRQVVEGSWEPVLHCVIHPAIIVQNVMQLVTAMKMFTVRESQFRMWTSPQKKNVPLYDSIKARRHSLEIEIFWGFFFYANVIFF</sequence>
<accession>A0AAV4QSC3</accession>
<reference evidence="1 2" key="1">
    <citation type="submission" date="2021-06" db="EMBL/GenBank/DDBJ databases">
        <title>Caerostris extrusa draft genome.</title>
        <authorList>
            <person name="Kono N."/>
            <person name="Arakawa K."/>
        </authorList>
    </citation>
    <scope>NUCLEOTIDE SEQUENCE [LARGE SCALE GENOMIC DNA]</scope>
</reference>
<dbReference type="AlphaFoldDB" id="A0AAV4QSC3"/>
<dbReference type="Proteomes" id="UP001054945">
    <property type="component" value="Unassembled WGS sequence"/>
</dbReference>
<dbReference type="EMBL" id="BPLR01006755">
    <property type="protein sequence ID" value="GIY12184.1"/>
    <property type="molecule type" value="Genomic_DNA"/>
</dbReference>
<protein>
    <submittedName>
        <fullName evidence="1">Uncharacterized protein</fullName>
    </submittedName>
</protein>
<name>A0AAV4QSC3_CAEEX</name>
<proteinExistence type="predicted"/>